<evidence type="ECO:0000313" key="2">
    <source>
        <dbReference type="Proteomes" id="UP000011778"/>
    </source>
</evidence>
<organism evidence="1 2">
    <name type="scientific">Leptospira interrogans serovar Copenhageni str. LT2050</name>
    <dbReference type="NCBI Taxonomy" id="1001598"/>
    <lineage>
        <taxon>Bacteria</taxon>
        <taxon>Pseudomonadati</taxon>
        <taxon>Spirochaetota</taxon>
        <taxon>Spirochaetia</taxon>
        <taxon>Leptospirales</taxon>
        <taxon>Leptospiraceae</taxon>
        <taxon>Leptospira</taxon>
    </lineage>
</organism>
<dbReference type="AlphaFoldDB" id="M3G8J3"/>
<gene>
    <name evidence="1" type="ORF">LEP1GSC150_5621</name>
</gene>
<dbReference type="EMBL" id="AFMD02000294">
    <property type="protein sequence ID" value="EMG21610.1"/>
    <property type="molecule type" value="Genomic_DNA"/>
</dbReference>
<dbReference type="Gene3D" id="3.50.50.60">
    <property type="entry name" value="FAD/NAD(P)-binding domain"/>
    <property type="match status" value="1"/>
</dbReference>
<evidence type="ECO:0000313" key="1">
    <source>
        <dbReference type="EMBL" id="EMG21610.1"/>
    </source>
</evidence>
<dbReference type="Proteomes" id="UP000011778">
    <property type="component" value="Unassembled WGS sequence"/>
</dbReference>
<reference evidence="1 2" key="1">
    <citation type="submission" date="2013-02" db="EMBL/GenBank/DDBJ databases">
        <authorList>
            <person name="Harkins D.M."/>
            <person name="Durkin A.S."/>
            <person name="Brinkac L.M."/>
            <person name="Haft D.H."/>
            <person name="Selengut J.D."/>
            <person name="Sanka R."/>
            <person name="DePew J."/>
            <person name="Purushe J."/>
            <person name="Tulsiani S.M."/>
            <person name="Graham G.C."/>
            <person name="Burns M.-A."/>
            <person name="Dohnt M.F."/>
            <person name="Smythe L.D."/>
            <person name="McKay D.B."/>
            <person name="Craig S.B."/>
            <person name="Vinetz J.M."/>
            <person name="Sutton G.G."/>
            <person name="Nierman W.C."/>
            <person name="Fouts D.E."/>
        </authorList>
    </citation>
    <scope>NUCLEOTIDE SEQUENCE [LARGE SCALE GENOMIC DNA]</scope>
    <source>
        <strain evidence="1 2">LT2050</strain>
    </source>
</reference>
<sequence length="89" mass="10448">MEIHSVISESNSNFQIELKTGETLEFNKILFATGSGRKAWNWLDALGHTIVEPVPSLFTLKFQMLVWKIYLDLLLKMWNVRWLNLVIRN</sequence>
<accession>M3G8J3</accession>
<dbReference type="InterPro" id="IPR036188">
    <property type="entry name" value="FAD/NAD-bd_sf"/>
</dbReference>
<name>M3G8J3_LEPIT</name>
<proteinExistence type="predicted"/>
<protein>
    <submittedName>
        <fullName evidence="1">Uncharacterized protein</fullName>
    </submittedName>
</protein>
<comment type="caution">
    <text evidence="1">The sequence shown here is derived from an EMBL/GenBank/DDBJ whole genome shotgun (WGS) entry which is preliminary data.</text>
</comment>